<comment type="subcellular location">
    <subcellularLocation>
        <location evidence="1">Membrane</location>
        <topology evidence="1">Multi-pass membrane protein</topology>
    </subcellularLocation>
</comment>
<feature type="region of interest" description="Disordered" evidence="3">
    <location>
        <begin position="1"/>
        <end position="20"/>
    </location>
</feature>
<keyword evidence="6" id="KW-1185">Reference proteome</keyword>
<evidence type="ECO:0000313" key="5">
    <source>
        <dbReference type="EMBL" id="KXN65065.1"/>
    </source>
</evidence>
<accession>A0A137NQM6</accession>
<dbReference type="PANTHER" id="PTHR11360">
    <property type="entry name" value="MONOCARBOXYLATE TRANSPORTER"/>
    <property type="match status" value="1"/>
</dbReference>
<dbReference type="OrthoDB" id="6499973at2759"/>
<dbReference type="OMA" id="FSWMDLV"/>
<dbReference type="InterPro" id="IPR011701">
    <property type="entry name" value="MFS"/>
</dbReference>
<evidence type="ECO:0000313" key="6">
    <source>
        <dbReference type="Proteomes" id="UP000070444"/>
    </source>
</evidence>
<name>A0A137NQM6_CONC2</name>
<dbReference type="PROSITE" id="PS50850">
    <property type="entry name" value="MFS"/>
    <property type="match status" value="1"/>
</dbReference>
<proteinExistence type="inferred from homology"/>
<dbReference type="PANTHER" id="PTHR11360:SF284">
    <property type="entry name" value="EG:103B4.3 PROTEIN-RELATED"/>
    <property type="match status" value="1"/>
</dbReference>
<evidence type="ECO:0000256" key="3">
    <source>
        <dbReference type="SAM" id="MobiDB-lite"/>
    </source>
</evidence>
<dbReference type="InterPro" id="IPR020846">
    <property type="entry name" value="MFS_dom"/>
</dbReference>
<protein>
    <submittedName>
        <fullName evidence="5">MFS general substrate transporter</fullName>
    </submittedName>
</protein>
<dbReference type="Pfam" id="PF07690">
    <property type="entry name" value="MFS_1"/>
    <property type="match status" value="1"/>
</dbReference>
<feature type="compositionally biased region" description="Polar residues" evidence="3">
    <location>
        <begin position="1"/>
        <end position="12"/>
    </location>
</feature>
<reference evidence="5 6" key="1">
    <citation type="journal article" date="2015" name="Genome Biol. Evol.">
        <title>Phylogenomic analyses indicate that early fungi evolved digesting cell walls of algal ancestors of land plants.</title>
        <authorList>
            <person name="Chang Y."/>
            <person name="Wang S."/>
            <person name="Sekimoto S."/>
            <person name="Aerts A.L."/>
            <person name="Choi C."/>
            <person name="Clum A."/>
            <person name="LaButti K.M."/>
            <person name="Lindquist E.A."/>
            <person name="Yee Ngan C."/>
            <person name="Ohm R.A."/>
            <person name="Salamov A.A."/>
            <person name="Grigoriev I.V."/>
            <person name="Spatafora J.W."/>
            <person name="Berbee M.L."/>
        </authorList>
    </citation>
    <scope>NUCLEOTIDE SEQUENCE [LARGE SCALE GENOMIC DNA]</scope>
    <source>
        <strain evidence="5 6">NRRL 28638</strain>
    </source>
</reference>
<comment type="similarity">
    <text evidence="2">Belongs to the major facilitator superfamily. Monocarboxylate porter (TC 2.A.1.13) family.</text>
</comment>
<dbReference type="GO" id="GO:0016020">
    <property type="term" value="C:membrane"/>
    <property type="evidence" value="ECO:0007669"/>
    <property type="project" value="UniProtKB-SubCell"/>
</dbReference>
<dbReference type="AlphaFoldDB" id="A0A137NQM6"/>
<sequence length="426" mass="46488">MTEEFNASINDYSRSKEEPRQLEDKTQLDSKFSWFMVFVGLMVHFVVFGTVGSFGIYLAEYSKSHFKDEPKSVLSLIGSLGPAIYSLFAVPSGIILSKFGHRLNIFTGAFLIGLGLIIASFAQQVWTLFIGQAVLLGAAAGLCFVPTVSIVPQWLDKHRGLGIGICAAGSGVGGLVLAPIIQAIIDSIGWRWALRINGIIGTIILGICGLFLKARVPFKPPKNIIDVDILKNPKFIAMWGMGASSCFAYWVPFFIMPLYCKYYNIPASTASLIVGLMNGAVAIGRIALGRVSDRIGNINTLIISNFICSLTFVVIWYFATVTWSLIVFAIIYGTFSGAFFSNSALLAPQLFGLEKLAQVNGLYYTCSTPGYLAGTVTAAAIINAYTVDDYINYLPCMFFLFGCYMISIACLILLRIQVTNKLIIKV</sequence>
<dbReference type="SUPFAM" id="SSF103473">
    <property type="entry name" value="MFS general substrate transporter"/>
    <property type="match status" value="1"/>
</dbReference>
<dbReference type="EMBL" id="KQ964997">
    <property type="protein sequence ID" value="KXN65065.1"/>
    <property type="molecule type" value="Genomic_DNA"/>
</dbReference>
<dbReference type="InterPro" id="IPR050327">
    <property type="entry name" value="Proton-linked_MCT"/>
</dbReference>
<evidence type="ECO:0000259" key="4">
    <source>
        <dbReference type="PROSITE" id="PS50850"/>
    </source>
</evidence>
<dbReference type="GO" id="GO:0022857">
    <property type="term" value="F:transmembrane transporter activity"/>
    <property type="evidence" value="ECO:0007669"/>
    <property type="project" value="InterPro"/>
</dbReference>
<feature type="domain" description="Major facilitator superfamily (MFS) profile" evidence="4">
    <location>
        <begin position="33"/>
        <end position="420"/>
    </location>
</feature>
<organism evidence="5 6">
    <name type="scientific">Conidiobolus coronatus (strain ATCC 28846 / CBS 209.66 / NRRL 28638)</name>
    <name type="common">Delacroixia coronata</name>
    <dbReference type="NCBI Taxonomy" id="796925"/>
    <lineage>
        <taxon>Eukaryota</taxon>
        <taxon>Fungi</taxon>
        <taxon>Fungi incertae sedis</taxon>
        <taxon>Zoopagomycota</taxon>
        <taxon>Entomophthoromycotina</taxon>
        <taxon>Entomophthoromycetes</taxon>
        <taxon>Entomophthorales</taxon>
        <taxon>Ancylistaceae</taxon>
        <taxon>Conidiobolus</taxon>
    </lineage>
</organism>
<evidence type="ECO:0000256" key="1">
    <source>
        <dbReference type="ARBA" id="ARBA00004141"/>
    </source>
</evidence>
<dbReference type="Gene3D" id="1.20.1250.20">
    <property type="entry name" value="MFS general substrate transporter like domains"/>
    <property type="match status" value="2"/>
</dbReference>
<dbReference type="Proteomes" id="UP000070444">
    <property type="component" value="Unassembled WGS sequence"/>
</dbReference>
<dbReference type="InterPro" id="IPR036259">
    <property type="entry name" value="MFS_trans_sf"/>
</dbReference>
<evidence type="ECO:0000256" key="2">
    <source>
        <dbReference type="ARBA" id="ARBA00006727"/>
    </source>
</evidence>
<gene>
    <name evidence="5" type="ORF">CONCODRAFT_13480</name>
</gene>